<accession>A0A6J7RPD4</accession>
<organism evidence="12">
    <name type="scientific">freshwater metagenome</name>
    <dbReference type="NCBI Taxonomy" id="449393"/>
    <lineage>
        <taxon>unclassified sequences</taxon>
        <taxon>metagenomes</taxon>
        <taxon>ecological metagenomes</taxon>
    </lineage>
</organism>
<keyword evidence="2" id="KW-0813">Transport</keyword>
<dbReference type="PANTHER" id="PTHR30413:SF8">
    <property type="entry name" value="TRANSPORT PERMEASE PROTEIN"/>
    <property type="match status" value="1"/>
</dbReference>
<dbReference type="Pfam" id="PF01061">
    <property type="entry name" value="ABC2_membrane"/>
    <property type="match status" value="1"/>
</dbReference>
<dbReference type="InterPro" id="IPR047817">
    <property type="entry name" value="ABC2_TM_bact-type"/>
</dbReference>
<feature type="domain" description="ABC transmembrane type-2" evidence="10">
    <location>
        <begin position="69"/>
        <end position="314"/>
    </location>
</feature>
<feature type="region of interest" description="Disordered" evidence="8">
    <location>
        <begin position="1"/>
        <end position="24"/>
    </location>
</feature>
<dbReference type="InterPro" id="IPR013525">
    <property type="entry name" value="ABC2_TM"/>
</dbReference>
<protein>
    <submittedName>
        <fullName evidence="12">Unannotated protein</fullName>
    </submittedName>
</protein>
<dbReference type="AlphaFoldDB" id="A0A6J7RPD4"/>
<keyword evidence="7 9" id="KW-0472">Membrane</keyword>
<feature type="transmembrane region" description="Helical" evidence="9">
    <location>
        <begin position="141"/>
        <end position="171"/>
    </location>
</feature>
<evidence type="ECO:0000256" key="8">
    <source>
        <dbReference type="SAM" id="MobiDB-lite"/>
    </source>
</evidence>
<feature type="transmembrane region" description="Helical" evidence="9">
    <location>
        <begin position="101"/>
        <end position="129"/>
    </location>
</feature>
<dbReference type="EMBL" id="CAFBLT010000003">
    <property type="protein sequence ID" value="CAB4882820.1"/>
    <property type="molecule type" value="Genomic_DNA"/>
</dbReference>
<evidence type="ECO:0000313" key="11">
    <source>
        <dbReference type="EMBL" id="CAB4882820.1"/>
    </source>
</evidence>
<name>A0A6J7RPD4_9ZZZZ</name>
<dbReference type="PANTHER" id="PTHR30413">
    <property type="entry name" value="INNER MEMBRANE TRANSPORT PERMEASE"/>
    <property type="match status" value="1"/>
</dbReference>
<evidence type="ECO:0000256" key="7">
    <source>
        <dbReference type="ARBA" id="ARBA00023136"/>
    </source>
</evidence>
<dbReference type="GO" id="GO:0005886">
    <property type="term" value="C:plasma membrane"/>
    <property type="evidence" value="ECO:0007669"/>
    <property type="project" value="UniProtKB-SubCell"/>
</dbReference>
<evidence type="ECO:0000256" key="2">
    <source>
        <dbReference type="ARBA" id="ARBA00022448"/>
    </source>
</evidence>
<evidence type="ECO:0000313" key="12">
    <source>
        <dbReference type="EMBL" id="CAB5030606.1"/>
    </source>
</evidence>
<keyword evidence="3" id="KW-1003">Cell membrane</keyword>
<feature type="transmembrane region" description="Helical" evidence="9">
    <location>
        <begin position="177"/>
        <end position="204"/>
    </location>
</feature>
<gene>
    <name evidence="11" type="ORF">UFOPK3427_01662</name>
    <name evidence="12" type="ORF">UFOPK4112_01604</name>
</gene>
<feature type="transmembrane region" description="Helical" evidence="9">
    <location>
        <begin position="211"/>
        <end position="230"/>
    </location>
</feature>
<dbReference type="EMBL" id="CAFBPM010000021">
    <property type="protein sequence ID" value="CAB5030606.1"/>
    <property type="molecule type" value="Genomic_DNA"/>
</dbReference>
<comment type="subcellular location">
    <subcellularLocation>
        <location evidence="1">Cell inner membrane</location>
        <topology evidence="1">Multi-pass membrane protein</topology>
    </subcellularLocation>
</comment>
<evidence type="ECO:0000256" key="4">
    <source>
        <dbReference type="ARBA" id="ARBA00022519"/>
    </source>
</evidence>
<evidence type="ECO:0000256" key="9">
    <source>
        <dbReference type="SAM" id="Phobius"/>
    </source>
</evidence>
<feature type="transmembrane region" description="Helical" evidence="9">
    <location>
        <begin position="68"/>
        <end position="89"/>
    </location>
</feature>
<evidence type="ECO:0000256" key="3">
    <source>
        <dbReference type="ARBA" id="ARBA00022475"/>
    </source>
</evidence>
<evidence type="ECO:0000256" key="1">
    <source>
        <dbReference type="ARBA" id="ARBA00004429"/>
    </source>
</evidence>
<sequence>MTSDATASSVPDLEKDREDAARLKRSQTTRVVSARVSLPERLKEIWNCRELLKNLISTEIKVKYKGSFLGILWSMVAPAITLLIFWFVFGIVLRNGVPNYVIFLFSGLLFWNFFQLGVQTSTGIIVARAGIVKKIAFPREILGLACVGTAGVFLFFQSIVMIIFMVVLGAAPDWPMIPILILSLIAVTLIGSALGILLSAVNVYLRDMQHLIEVILTAWFWACPIVYSYWASIQPHIHTQWIKFVYLLNPMTPVVMTSQRVIYAHPVVNLTTGTHPVMNILPPWGAGSYVLMNLILIGAGIIFMAIALIVFGRLEGNFAEEL</sequence>
<keyword evidence="5 9" id="KW-0812">Transmembrane</keyword>
<reference evidence="12" key="1">
    <citation type="submission" date="2020-05" db="EMBL/GenBank/DDBJ databases">
        <authorList>
            <person name="Chiriac C."/>
            <person name="Salcher M."/>
            <person name="Ghai R."/>
            <person name="Kavagutti S V."/>
        </authorList>
    </citation>
    <scope>NUCLEOTIDE SEQUENCE</scope>
</reference>
<evidence type="ECO:0000256" key="5">
    <source>
        <dbReference type="ARBA" id="ARBA00022692"/>
    </source>
</evidence>
<feature type="compositionally biased region" description="Basic and acidic residues" evidence="8">
    <location>
        <begin position="12"/>
        <end position="22"/>
    </location>
</feature>
<evidence type="ECO:0000256" key="6">
    <source>
        <dbReference type="ARBA" id="ARBA00022989"/>
    </source>
</evidence>
<feature type="transmembrane region" description="Helical" evidence="9">
    <location>
        <begin position="289"/>
        <end position="311"/>
    </location>
</feature>
<keyword evidence="4" id="KW-0997">Cell inner membrane</keyword>
<evidence type="ECO:0000259" key="10">
    <source>
        <dbReference type="PROSITE" id="PS51012"/>
    </source>
</evidence>
<proteinExistence type="predicted"/>
<dbReference type="GO" id="GO:0015920">
    <property type="term" value="P:lipopolysaccharide transport"/>
    <property type="evidence" value="ECO:0007669"/>
    <property type="project" value="TreeGrafter"/>
</dbReference>
<keyword evidence="6 9" id="KW-1133">Transmembrane helix</keyword>
<dbReference type="PROSITE" id="PS51012">
    <property type="entry name" value="ABC_TM2"/>
    <property type="match status" value="1"/>
</dbReference>
<dbReference type="GO" id="GO:0140359">
    <property type="term" value="F:ABC-type transporter activity"/>
    <property type="evidence" value="ECO:0007669"/>
    <property type="project" value="InterPro"/>
</dbReference>